<comment type="caution">
    <text evidence="1">The sequence shown here is derived from an EMBL/GenBank/DDBJ whole genome shotgun (WGS) entry which is preliminary data.</text>
</comment>
<gene>
    <name evidence="1" type="ORF">FRX57_01725</name>
</gene>
<dbReference type="InterPro" id="IPR016181">
    <property type="entry name" value="Acyl_CoA_acyltransferase"/>
</dbReference>
<dbReference type="SUPFAM" id="SSF55729">
    <property type="entry name" value="Acyl-CoA N-acyltransferases (Nat)"/>
    <property type="match status" value="1"/>
</dbReference>
<proteinExistence type="predicted"/>
<dbReference type="Proteomes" id="UP000317430">
    <property type="component" value="Unassembled WGS sequence"/>
</dbReference>
<evidence type="ECO:0008006" key="3">
    <source>
        <dbReference type="Google" id="ProtNLM"/>
    </source>
</evidence>
<dbReference type="RefSeq" id="WP_146566015.1">
    <property type="nucleotide sequence ID" value="NZ_VOHL01000001.1"/>
</dbReference>
<protein>
    <recommendedName>
        <fullName evidence="3">N-acetyltransferase domain-containing protein</fullName>
    </recommendedName>
</protein>
<accession>A0A5C5SG16</accession>
<reference evidence="1 2" key="1">
    <citation type="submission" date="2019-08" db="EMBL/GenBank/DDBJ databases">
        <authorList>
            <person name="Lei W."/>
        </authorList>
    </citation>
    <scope>NUCLEOTIDE SEQUENCE [LARGE SCALE GENOMIC DNA]</scope>
    <source>
        <strain evidence="1 2">CCUG 66496</strain>
    </source>
</reference>
<organism evidence="1 2">
    <name type="scientific">Streptococcus cuniculipharyngis</name>
    <dbReference type="NCBI Taxonomy" id="1562651"/>
    <lineage>
        <taxon>Bacteria</taxon>
        <taxon>Bacillati</taxon>
        <taxon>Bacillota</taxon>
        <taxon>Bacilli</taxon>
        <taxon>Lactobacillales</taxon>
        <taxon>Streptococcaceae</taxon>
        <taxon>Streptococcus</taxon>
    </lineage>
</organism>
<dbReference type="EMBL" id="VOHL01000001">
    <property type="protein sequence ID" value="TWS98945.1"/>
    <property type="molecule type" value="Genomic_DNA"/>
</dbReference>
<evidence type="ECO:0000313" key="1">
    <source>
        <dbReference type="EMBL" id="TWS98945.1"/>
    </source>
</evidence>
<sequence length="201" mass="22944">MTPKQEDFVKSFSSQAQVVFSEMVPAYQEGYMAYVYQTSNPQTQKRRLRQLNKIFCRLAEEPSFYLQPLDKEQGQEIVTNWASLSEDSLLAASLKESLWGKEPPQAQGEILRNGALVAFYQLSLFSRIGHLVLIFKPGLVDKHVMTTIYQLVENEVVQKGHIDGLRLKATNTATEALYEQWGFQFKEDLSAEGARLFQKSL</sequence>
<dbReference type="AlphaFoldDB" id="A0A5C5SG16"/>
<name>A0A5C5SG16_9STRE</name>
<keyword evidence="2" id="KW-1185">Reference proteome</keyword>
<dbReference type="OrthoDB" id="423921at2"/>
<evidence type="ECO:0000313" key="2">
    <source>
        <dbReference type="Proteomes" id="UP000317430"/>
    </source>
</evidence>